<accession>A0ABS6BMN1</accession>
<proteinExistence type="predicted"/>
<gene>
    <name evidence="1" type="ORF">KOF26_11320</name>
</gene>
<comment type="caution">
    <text evidence="1">The sequence shown here is derived from an EMBL/GenBank/DDBJ whole genome shotgun (WGS) entry which is preliminary data.</text>
</comment>
<keyword evidence="2" id="KW-1185">Reference proteome</keyword>
<dbReference type="Proteomes" id="UP000776276">
    <property type="component" value="Unassembled WGS sequence"/>
</dbReference>
<protein>
    <submittedName>
        <fullName evidence="1">DUF2793 domain-containing protein</fullName>
    </submittedName>
</protein>
<dbReference type="RefSeq" id="WP_216324712.1">
    <property type="nucleotide sequence ID" value="NZ_JAHKRT010000005.1"/>
</dbReference>
<dbReference type="Pfam" id="PF10983">
    <property type="entry name" value="DUF2793"/>
    <property type="match status" value="1"/>
</dbReference>
<dbReference type="EMBL" id="JAHKRT010000005">
    <property type="protein sequence ID" value="MBU3078460.1"/>
    <property type="molecule type" value="Genomic_DNA"/>
</dbReference>
<name>A0ABS6BMN1_9SPHN</name>
<dbReference type="InterPro" id="IPR021251">
    <property type="entry name" value="DUF2793"/>
</dbReference>
<sequence>MSDASARFALPWLEPGQAQKEAFHNEALAILDAALHPTIEMAGAVSPPAAPSPGQCWALGAEPTGDWAGQGHRIAAWTEGGWRFVGPVAGMTLWSMTDGVFVRWTGNDWAIGRLPVTTIEVNGEQVLGSRQPAVADPAGGSMVDAQARLAVSQILDVLRAHGLISG</sequence>
<evidence type="ECO:0000313" key="1">
    <source>
        <dbReference type="EMBL" id="MBU3078460.1"/>
    </source>
</evidence>
<evidence type="ECO:0000313" key="2">
    <source>
        <dbReference type="Proteomes" id="UP000776276"/>
    </source>
</evidence>
<organism evidence="1 2">
    <name type="scientific">Sphingomonas quercus</name>
    <dbReference type="NCBI Taxonomy" id="2842451"/>
    <lineage>
        <taxon>Bacteria</taxon>
        <taxon>Pseudomonadati</taxon>
        <taxon>Pseudomonadota</taxon>
        <taxon>Alphaproteobacteria</taxon>
        <taxon>Sphingomonadales</taxon>
        <taxon>Sphingomonadaceae</taxon>
        <taxon>Sphingomonas</taxon>
    </lineage>
</organism>
<reference evidence="1 2" key="1">
    <citation type="submission" date="2021-06" db="EMBL/GenBank/DDBJ databases">
        <title>Sphingomonas sp. XMGL2, whole genome shotgun sequencing project.</title>
        <authorList>
            <person name="Zhao G."/>
            <person name="Shen L."/>
        </authorList>
    </citation>
    <scope>NUCLEOTIDE SEQUENCE [LARGE SCALE GENOMIC DNA]</scope>
    <source>
        <strain evidence="1 2">XMGL2</strain>
    </source>
</reference>